<accession>A0A2T4GJW0</accession>
<dbReference type="AlphaFoldDB" id="A0A2T4GJW0"/>
<comment type="caution">
    <text evidence="1">The sequence shown here is derived from an EMBL/GenBank/DDBJ whole genome shotgun (WGS) entry which is preliminary data.</text>
</comment>
<dbReference type="OMA" id="GSKGHDQ"/>
<keyword evidence="2" id="KW-1185">Reference proteome</keyword>
<dbReference type="OrthoDB" id="10373025at2759"/>
<dbReference type="Proteomes" id="UP000241587">
    <property type="component" value="Unassembled WGS sequence"/>
</dbReference>
<name>A0A2T4GJW0_FUSCU</name>
<evidence type="ECO:0000313" key="2">
    <source>
        <dbReference type="Proteomes" id="UP000241587"/>
    </source>
</evidence>
<protein>
    <submittedName>
        <fullName evidence="1">Uncharacterized protein</fullName>
    </submittedName>
</protein>
<sequence>MVVQCLCSGTRFYRDSPVRFETMNEHGSKGHDQRIAKNWSVSKVECEKEYLGPPTEAWTNDHAEAPSITTFPYTLPLLNNLKAIQDTFLLMIGAHPNTDTSRTNSGGSQLVSKDRQIHRINVNSLPKATQGNQKHRNRRHLDMLCQTETCPDAPLSPAPRTSSAISTMERNDTTLRTLHTYPIAC</sequence>
<proteinExistence type="predicted"/>
<dbReference type="EMBL" id="PVEM01000012">
    <property type="protein sequence ID" value="PTD03853.1"/>
    <property type="molecule type" value="Genomic_DNA"/>
</dbReference>
<reference evidence="1 2" key="1">
    <citation type="submission" date="2018-02" db="EMBL/GenBank/DDBJ databases">
        <title>Fusarium culmorum secondary metabolites in fungal-bacterial-plant interactions.</title>
        <authorList>
            <person name="Schmidt R."/>
        </authorList>
    </citation>
    <scope>NUCLEOTIDE SEQUENCE [LARGE SCALE GENOMIC DNA]</scope>
    <source>
        <strain evidence="1 2">PV</strain>
    </source>
</reference>
<organism evidence="1 2">
    <name type="scientific">Fusarium culmorum</name>
    <dbReference type="NCBI Taxonomy" id="5516"/>
    <lineage>
        <taxon>Eukaryota</taxon>
        <taxon>Fungi</taxon>
        <taxon>Dikarya</taxon>
        <taxon>Ascomycota</taxon>
        <taxon>Pezizomycotina</taxon>
        <taxon>Sordariomycetes</taxon>
        <taxon>Hypocreomycetidae</taxon>
        <taxon>Hypocreales</taxon>
        <taxon>Nectriaceae</taxon>
        <taxon>Fusarium</taxon>
    </lineage>
</organism>
<evidence type="ECO:0000313" key="1">
    <source>
        <dbReference type="EMBL" id="PTD03853.1"/>
    </source>
</evidence>
<gene>
    <name evidence="1" type="ORF">FCULG_00002001</name>
</gene>